<comment type="caution">
    <text evidence="4">The sequence shown here is derived from an EMBL/GenBank/DDBJ whole genome shotgun (WGS) entry which is preliminary data.</text>
</comment>
<dbReference type="Gene3D" id="3.40.50.150">
    <property type="entry name" value="Vaccinia Virus protein VP39"/>
    <property type="match status" value="1"/>
</dbReference>
<feature type="domain" description="Glycosyltransferase 2-like" evidence="2">
    <location>
        <begin position="353"/>
        <end position="480"/>
    </location>
</feature>
<keyword evidence="1" id="KW-0175">Coiled coil</keyword>
<proteinExistence type="predicted"/>
<accession>A0A5R8KD91</accession>
<feature type="coiled-coil region" evidence="1">
    <location>
        <begin position="643"/>
        <end position="677"/>
    </location>
</feature>
<dbReference type="Gene3D" id="3.90.550.10">
    <property type="entry name" value="Spore Coat Polysaccharide Biosynthesis Protein SpsA, Chain A"/>
    <property type="match status" value="1"/>
</dbReference>
<dbReference type="PANTHER" id="PTHR22916:SF3">
    <property type="entry name" value="UDP-GLCNAC:BETAGAL BETA-1,3-N-ACETYLGLUCOSAMINYLTRANSFERASE-LIKE PROTEIN 1"/>
    <property type="match status" value="1"/>
</dbReference>
<dbReference type="GO" id="GO:0016758">
    <property type="term" value="F:hexosyltransferase activity"/>
    <property type="evidence" value="ECO:0007669"/>
    <property type="project" value="UniProtKB-ARBA"/>
</dbReference>
<sequence>MRLSFISDPLFSFLCDVVPFLSPIPTTLQCSTSLYAILFATRKHPLNDLFGIVQSPLHLCRKIIGQTYVHLRDNPFRFVARILFNFFMVTLIPFSSPSSKAVPLINQIRCLSDKIPSDFGGGSPMEKIRLMVHLATCANVSTYVEIGVYRGRSFLPMALAMKTSGGRAFGVDPYSRTAAAEDDVSDQLRPHIDHFVETTDFDQIYSDVEALIDDQDLRESTKLLRVPSSQAAGYFRDKRISIGMLHVDGNHDTRFVMEDVQLYLPLMEPCGLVILDDIDWDSIRPAHAWLNAHATLLFETSNFAVFFNGQGDDISAFPIKRRELNALFNLFKAEPFSATWTILGTIPPQPKVSISLITYNQERYVAKALDSILCQQVDFDYELVISDDHSHDGTPQILLDYQTRHPDRIRLNLRTENVGAVPNYLDNFSVCRGDYVAFLEGDDYWMDPLKLAKQVNFLEAHPDHAICCHNVMVVDANNDADRLLLKRVPASGSVIDLCRGDYISTPSCMVRNHLLDEIPDWLYTLPGCDWPLDILHAEKGKIGYLNDVMAAYRVHATGIWSGHDSKSQLETALSLTQAINRQLCYRYTRSFQIYEQQVRSALEKEAAAASTFSKDERGLNDAPGNGEQLSLAANGIHEVHREYLHAMGEIARLRDQNRRLRARLATAKEETLRLRSRLVKSRRTIASAELWQRRSWTKRAFHRWRTAPLKEPLGALQRLLRSLRKRRWLAAPPLIEPPKPAVVEISQIEPITASSRPSSNPQVLPHTEKNAFPHHPLVILDDAFPHPLSGFRFQEFHSYLEAIPGTMIHCTGEAFPTLGEQRSLEELVDLSTVTHPALRGRVQRLKEYEPLKASLAYLVFLGNIHRFQKILACSNLPFVFTLYPGGYFEVNNPQKDAFMRSVFKSPLFRHVIVTQNITHEYLLEKKFCRPDQITAIYGVVTPLEHLNRNLSLKKHYGPDKPTLDICFVAHRYSPNGADKGYDVFVEVAKRLSARHLNIQFHVVGNFDATIIDITGLENRITFHGTHVQQWFASFYADKDIILSPNLPFVLGPGYFDGFPTGCCTDAALHEVALFCTDTLQLNQVFTHGVDIVIIPYSPEQVVEIISHYHEHPDALKSLAQRGCEKVREVYSYEQQIAPRIQLLKRLIEIEIESETGSNDNATSHALASIN</sequence>
<dbReference type="Proteomes" id="UP000306196">
    <property type="component" value="Unassembled WGS sequence"/>
</dbReference>
<gene>
    <name evidence="4" type="ORF">FEM03_13955</name>
</gene>
<dbReference type="InterPro" id="IPR029063">
    <property type="entry name" value="SAM-dependent_MTases_sf"/>
</dbReference>
<keyword evidence="5" id="KW-1185">Reference proteome</keyword>
<dbReference type="CDD" id="cd03801">
    <property type="entry name" value="GT4_PimA-like"/>
    <property type="match status" value="1"/>
</dbReference>
<dbReference type="InterPro" id="IPR055259">
    <property type="entry name" value="YkvP/CgeB_Glyco_trans-like"/>
</dbReference>
<dbReference type="PANTHER" id="PTHR22916">
    <property type="entry name" value="GLYCOSYLTRANSFERASE"/>
    <property type="match status" value="1"/>
</dbReference>
<dbReference type="AlphaFoldDB" id="A0A5R8KD91"/>
<evidence type="ECO:0000313" key="4">
    <source>
        <dbReference type="EMBL" id="TLD70284.1"/>
    </source>
</evidence>
<feature type="domain" description="Spore protein YkvP/CgeB glycosyl transferase-like" evidence="3">
    <location>
        <begin position="993"/>
        <end position="1136"/>
    </location>
</feature>
<dbReference type="Pfam" id="PF13578">
    <property type="entry name" value="Methyltransf_24"/>
    <property type="match status" value="1"/>
</dbReference>
<name>A0A5R8KD91_9BACT</name>
<dbReference type="Pfam" id="PF13524">
    <property type="entry name" value="Glyco_trans_1_2"/>
    <property type="match status" value="1"/>
</dbReference>
<organism evidence="4 5">
    <name type="scientific">Phragmitibacter flavus</name>
    <dbReference type="NCBI Taxonomy" id="2576071"/>
    <lineage>
        <taxon>Bacteria</taxon>
        <taxon>Pseudomonadati</taxon>
        <taxon>Verrucomicrobiota</taxon>
        <taxon>Verrucomicrobiia</taxon>
        <taxon>Verrucomicrobiales</taxon>
        <taxon>Verrucomicrobiaceae</taxon>
        <taxon>Phragmitibacter</taxon>
    </lineage>
</organism>
<dbReference type="Gene3D" id="3.40.50.2000">
    <property type="entry name" value="Glycogen Phosphorylase B"/>
    <property type="match status" value="1"/>
</dbReference>
<evidence type="ECO:0000259" key="2">
    <source>
        <dbReference type="Pfam" id="PF00535"/>
    </source>
</evidence>
<dbReference type="SUPFAM" id="SSF53756">
    <property type="entry name" value="UDP-Glycosyltransferase/glycogen phosphorylase"/>
    <property type="match status" value="1"/>
</dbReference>
<dbReference type="InterPro" id="IPR001173">
    <property type="entry name" value="Glyco_trans_2-like"/>
</dbReference>
<keyword evidence="4" id="KW-0808">Transferase</keyword>
<protein>
    <submittedName>
        <fullName evidence="4">Glycosyltransferase</fullName>
    </submittedName>
</protein>
<dbReference type="SUPFAM" id="SSF53335">
    <property type="entry name" value="S-adenosyl-L-methionine-dependent methyltransferases"/>
    <property type="match status" value="1"/>
</dbReference>
<dbReference type="EMBL" id="VAUV01000009">
    <property type="protein sequence ID" value="TLD70284.1"/>
    <property type="molecule type" value="Genomic_DNA"/>
</dbReference>
<evidence type="ECO:0000256" key="1">
    <source>
        <dbReference type="SAM" id="Coils"/>
    </source>
</evidence>
<dbReference type="OrthoDB" id="199095at2"/>
<dbReference type="SUPFAM" id="SSF53448">
    <property type="entry name" value="Nucleotide-diphospho-sugar transferases"/>
    <property type="match status" value="1"/>
</dbReference>
<evidence type="ECO:0000259" key="3">
    <source>
        <dbReference type="Pfam" id="PF13524"/>
    </source>
</evidence>
<reference evidence="4 5" key="1">
    <citation type="submission" date="2019-05" db="EMBL/GenBank/DDBJ databases">
        <title>Verrucobacter flavum gen. nov., sp. nov. a new member of the family Verrucomicrobiaceae.</title>
        <authorList>
            <person name="Szuroczki S."/>
            <person name="Abbaszade G."/>
            <person name="Szabo A."/>
            <person name="Felfoldi T."/>
            <person name="Schumann P."/>
            <person name="Boka K."/>
            <person name="Keki Z."/>
            <person name="Toumi M."/>
            <person name="Toth E."/>
        </authorList>
    </citation>
    <scope>NUCLEOTIDE SEQUENCE [LARGE SCALE GENOMIC DNA]</scope>
    <source>
        <strain evidence="4 5">MG-N-17</strain>
    </source>
</reference>
<dbReference type="Pfam" id="PF00535">
    <property type="entry name" value="Glycos_transf_2"/>
    <property type="match status" value="1"/>
</dbReference>
<evidence type="ECO:0000313" key="5">
    <source>
        <dbReference type="Proteomes" id="UP000306196"/>
    </source>
</evidence>
<dbReference type="InterPro" id="IPR029044">
    <property type="entry name" value="Nucleotide-diphossugar_trans"/>
</dbReference>